<dbReference type="Proteomes" id="UP001200741">
    <property type="component" value="Unassembled WGS sequence"/>
</dbReference>
<evidence type="ECO:0000313" key="1">
    <source>
        <dbReference type="EMBL" id="MCE4556270.1"/>
    </source>
</evidence>
<accession>A0ABS8XYC5</accession>
<gene>
    <name evidence="1" type="ORF">LXT13_17900</name>
</gene>
<dbReference type="EMBL" id="JAJTWU010000007">
    <property type="protein sequence ID" value="MCE4556270.1"/>
    <property type="molecule type" value="Genomic_DNA"/>
</dbReference>
<sequence length="313" mass="34175">MNAKTPHEWSAPALMAKAQRYADLMLDQPREDWKFGFWSSLCLEMLIRAALAHTSPVLLAEPKDWTNIAHALGLRPAGAKAPKSIGVIDAANRISALYAEFSRDDVNFCTIHLQWRNAELHTGELAFDSQGTAWLPHFYVCCDKLLGLAGSSLGELFGAHEAAVAETLIQAMQDETAKSVQGVIAKHKQAWLALADTERQKLFTRAATLAERSVGHRVVCPACQSASLTVGVAAGPGIVQMEDNVIVTRTPMLPIHFECKACGLKINGLSKLNACGLGDTYTSASYEDPVTYFAVEPEIRYMEADMEDDNNEP</sequence>
<reference evidence="1 2" key="1">
    <citation type="submission" date="2021-12" db="EMBL/GenBank/DDBJ databases">
        <title>Genome seq of P8.</title>
        <authorList>
            <person name="Seo T."/>
        </authorList>
    </citation>
    <scope>NUCLEOTIDE SEQUENCE [LARGE SCALE GENOMIC DNA]</scope>
    <source>
        <strain evidence="1 2">P8</strain>
    </source>
</reference>
<organism evidence="1 2">
    <name type="scientific">Pelomonas cellulosilytica</name>
    <dbReference type="NCBI Taxonomy" id="2906762"/>
    <lineage>
        <taxon>Bacteria</taxon>
        <taxon>Pseudomonadati</taxon>
        <taxon>Pseudomonadota</taxon>
        <taxon>Betaproteobacteria</taxon>
        <taxon>Burkholderiales</taxon>
        <taxon>Sphaerotilaceae</taxon>
        <taxon>Roseateles</taxon>
    </lineage>
</organism>
<protein>
    <submittedName>
        <fullName evidence="1">Uncharacterized protein</fullName>
    </submittedName>
</protein>
<proteinExistence type="predicted"/>
<evidence type="ECO:0000313" key="2">
    <source>
        <dbReference type="Proteomes" id="UP001200741"/>
    </source>
</evidence>
<keyword evidence="2" id="KW-1185">Reference proteome</keyword>
<dbReference type="RefSeq" id="WP_233373313.1">
    <property type="nucleotide sequence ID" value="NZ_JAJTWU010000007.1"/>
</dbReference>
<comment type="caution">
    <text evidence="1">The sequence shown here is derived from an EMBL/GenBank/DDBJ whole genome shotgun (WGS) entry which is preliminary data.</text>
</comment>
<name>A0ABS8XYC5_9BURK</name>